<dbReference type="AlphaFoldDB" id="A0A8I0A8U6"/>
<dbReference type="Proteomes" id="UP000652847">
    <property type="component" value="Unassembled WGS sequence"/>
</dbReference>
<reference evidence="2 3" key="1">
    <citation type="submission" date="2020-08" db="EMBL/GenBank/DDBJ databases">
        <title>Genome public.</title>
        <authorList>
            <person name="Liu C."/>
            <person name="Sun Q."/>
        </authorList>
    </citation>
    <scope>NUCLEOTIDE SEQUENCE [LARGE SCALE GENOMIC DNA]</scope>
    <source>
        <strain evidence="2 3">BX17</strain>
    </source>
</reference>
<dbReference type="EMBL" id="JACOOT010000013">
    <property type="protein sequence ID" value="MBC5650649.1"/>
    <property type="molecule type" value="Genomic_DNA"/>
</dbReference>
<evidence type="ECO:0000259" key="1">
    <source>
        <dbReference type="Pfam" id="PF14278"/>
    </source>
</evidence>
<organism evidence="2 3">
    <name type="scientific">Blautia segnis</name>
    <dbReference type="NCBI Taxonomy" id="2763030"/>
    <lineage>
        <taxon>Bacteria</taxon>
        <taxon>Bacillati</taxon>
        <taxon>Bacillota</taxon>
        <taxon>Clostridia</taxon>
        <taxon>Lachnospirales</taxon>
        <taxon>Lachnospiraceae</taxon>
        <taxon>Blautia</taxon>
    </lineage>
</organism>
<feature type="domain" description="Transcriptional regulator TetR C-terminal Firmicutes type" evidence="1">
    <location>
        <begin position="8"/>
        <end position="93"/>
    </location>
</feature>
<comment type="caution">
    <text evidence="2">The sequence shown here is derived from an EMBL/GenBank/DDBJ whole genome shotgun (WGS) entry which is preliminary data.</text>
</comment>
<proteinExistence type="predicted"/>
<dbReference type="InterPro" id="IPR039532">
    <property type="entry name" value="TetR_C_Firmicutes"/>
</dbReference>
<evidence type="ECO:0000313" key="3">
    <source>
        <dbReference type="Proteomes" id="UP000652847"/>
    </source>
</evidence>
<dbReference type="Pfam" id="PF14278">
    <property type="entry name" value="TetR_C_8"/>
    <property type="match status" value="1"/>
</dbReference>
<accession>A0A8I0A8U6</accession>
<sequence length="113" mass="13047">MMFTYEIFLNYIKDNKTTFGILLCQMETHAFQQGIMNSVQSYIQSIIPGLSDKCEEQYIYSFMMHGCLNIIVDWINNDFNIHSHKLAEIIYHVCNVILAEPVSDAETSTANIK</sequence>
<gene>
    <name evidence="2" type="ORF">H8S54_05880</name>
</gene>
<keyword evidence="3" id="KW-1185">Reference proteome</keyword>
<dbReference type="Gene3D" id="1.10.357.10">
    <property type="entry name" value="Tetracycline Repressor, domain 2"/>
    <property type="match status" value="1"/>
</dbReference>
<protein>
    <submittedName>
        <fullName evidence="2">TetR/AcrR family transcriptional regulator C-terminal domain-containing protein</fullName>
    </submittedName>
</protein>
<name>A0A8I0A8U6_9FIRM</name>
<evidence type="ECO:0000313" key="2">
    <source>
        <dbReference type="EMBL" id="MBC5650649.1"/>
    </source>
</evidence>